<organism evidence="1 2">
    <name type="scientific">Pectobacterium atrosepticum (strain SCRI 1043 / ATCC BAA-672)</name>
    <name type="common">Erwinia carotovora subsp. atroseptica</name>
    <dbReference type="NCBI Taxonomy" id="218491"/>
    <lineage>
        <taxon>Bacteria</taxon>
        <taxon>Pseudomonadati</taxon>
        <taxon>Pseudomonadota</taxon>
        <taxon>Gammaproteobacteria</taxon>
        <taxon>Enterobacterales</taxon>
        <taxon>Pectobacteriaceae</taxon>
        <taxon>Pectobacterium</taxon>
    </lineage>
</organism>
<dbReference type="HOGENOM" id="CLU_054038_0_0_6"/>
<evidence type="ECO:0000313" key="1">
    <source>
        <dbReference type="EMBL" id="CAG75215.1"/>
    </source>
</evidence>
<dbReference type="OrthoDB" id="6637637at2"/>
<dbReference type="RefSeq" id="WP_011093869.1">
    <property type="nucleotide sequence ID" value="NC_004547.2"/>
</dbReference>
<dbReference type="AlphaFoldDB" id="Q6D4S8"/>
<keyword evidence="2" id="KW-1185">Reference proteome</keyword>
<accession>Q6D4S8</accession>
<sequence length="380" mass="41310">MNTRSNNQIKRIDTTQPKVKTLDDLKTHMVDAKGQKVPNSVWGTDATRTEIVSMPDSTGGILNVGYTDRSGRPQPFGNDVHDYIQALEASLEATFNDGDFADAMQQHIFPSEFRPFAALPTPLNVQLLEDRTVTFNPSGKRDRSNLPTAKAIAGSAVMVAPVLHGDDNTQTGILCSTATHVSDFDMMGGWTDGSLHQTVANMQLQFCRIMAGNVAKVLSKTPDLVTIECDALSSKPKDAAEDLLDYLAINLPVHLGATLDAYALMVPEKLEAVLERAAQRAGHEDASELFGCTIMGYLGEDTGVYLLPKGFAMLSFRSTKEDDTVKVIVTRDPNRAGYDVELITVIDVMATGSVKVKQGEFNVEATAEFPVVHRLTFKSA</sequence>
<dbReference type="Proteomes" id="UP000007966">
    <property type="component" value="Chromosome"/>
</dbReference>
<protein>
    <submittedName>
        <fullName evidence="1">Uncharacterized protein</fullName>
    </submittedName>
</protein>
<dbReference type="GeneID" id="57208971"/>
<evidence type="ECO:0000313" key="2">
    <source>
        <dbReference type="Proteomes" id="UP000007966"/>
    </source>
</evidence>
<dbReference type="EMBL" id="BX950851">
    <property type="protein sequence ID" value="CAG75215.1"/>
    <property type="molecule type" value="Genomic_DNA"/>
</dbReference>
<name>Q6D4S8_PECAS</name>
<dbReference type="PATRIC" id="fig|218491.5.peg.2337"/>
<dbReference type="eggNOG" id="ENOG502ZFSU">
    <property type="taxonomic scope" value="Bacteria"/>
</dbReference>
<dbReference type="KEGG" id="eca:ECA2312"/>
<proteinExistence type="predicted"/>
<reference evidence="1" key="1">
    <citation type="submission" date="2004-02" db="EMBL/GenBank/DDBJ databases">
        <title>The genome sequence of the enterobacterial phytopathogen Erwinia carotovora subsp. atroseptica SCRI1043 and functional genomic identification of novel virulence factors.</title>
        <authorList>
            <person name="Bell K.S."/>
            <person name="Sebaihia M."/>
            <person name="Pritchard L."/>
            <person name="Holden M."/>
            <person name="Hyman L.J."/>
            <person name="Holeva M.C."/>
            <person name="Thomson N.R."/>
            <person name="Bentley S.D."/>
            <person name="Churcher C."/>
            <person name="Mungall K."/>
            <person name="Atkin R."/>
            <person name="Bason N."/>
            <person name="Brooks K."/>
            <person name="Chillingworth T."/>
            <person name="Clark K."/>
            <person name="Doggett J."/>
            <person name="Fraser A."/>
            <person name="Hance Z."/>
            <person name="Hauser H."/>
            <person name="Jagels K."/>
            <person name="Moule S."/>
            <person name="Norbertczak H."/>
            <person name="Ormond D."/>
            <person name="Price C."/>
            <person name="Quail M.A."/>
            <person name="Sanders M."/>
            <person name="Walker D."/>
            <person name="Whitehead S."/>
            <person name="Salmond G.P.C."/>
            <person name="Birch P.R.J."/>
            <person name="Barrell B.G."/>
            <person name="Parkhill J."/>
            <person name="Toth I.K."/>
        </authorList>
    </citation>
    <scope>NUCLEOTIDE SEQUENCE</scope>
    <source>
        <strain evidence="1">SCRI1043</strain>
    </source>
</reference>
<gene>
    <name evidence="1" type="ordered locus">ECA2312</name>
</gene>